<dbReference type="PROSITE" id="PS50048">
    <property type="entry name" value="ZN2_CY6_FUNGAL_2"/>
    <property type="match status" value="1"/>
</dbReference>
<accession>A0AAD4KN35</accession>
<evidence type="ECO:0000256" key="5">
    <source>
        <dbReference type="ARBA" id="ARBA00023242"/>
    </source>
</evidence>
<dbReference type="GO" id="GO:0000976">
    <property type="term" value="F:transcription cis-regulatory region binding"/>
    <property type="evidence" value="ECO:0007669"/>
    <property type="project" value="TreeGrafter"/>
</dbReference>
<evidence type="ECO:0000256" key="1">
    <source>
        <dbReference type="ARBA" id="ARBA00004123"/>
    </source>
</evidence>
<dbReference type="Proteomes" id="UP001201262">
    <property type="component" value="Unassembled WGS sequence"/>
</dbReference>
<evidence type="ECO:0000313" key="8">
    <source>
        <dbReference type="Proteomes" id="UP001201262"/>
    </source>
</evidence>
<evidence type="ECO:0000256" key="4">
    <source>
        <dbReference type="ARBA" id="ARBA00023163"/>
    </source>
</evidence>
<evidence type="ECO:0000313" key="7">
    <source>
        <dbReference type="EMBL" id="KAH8694085.1"/>
    </source>
</evidence>
<keyword evidence="2" id="KW-0805">Transcription regulation</keyword>
<dbReference type="RefSeq" id="XP_046069755.1">
    <property type="nucleotide sequence ID" value="XM_046216777.1"/>
</dbReference>
<dbReference type="GO" id="GO:0000981">
    <property type="term" value="F:DNA-binding transcription factor activity, RNA polymerase II-specific"/>
    <property type="evidence" value="ECO:0007669"/>
    <property type="project" value="InterPro"/>
</dbReference>
<dbReference type="EMBL" id="JAJTJA010000009">
    <property type="protein sequence ID" value="KAH8694085.1"/>
    <property type="molecule type" value="Genomic_DNA"/>
</dbReference>
<dbReference type="Pfam" id="PF00172">
    <property type="entry name" value="Zn_clus"/>
    <property type="match status" value="1"/>
</dbReference>
<dbReference type="PANTHER" id="PTHR37534">
    <property type="entry name" value="TRANSCRIPTIONAL ACTIVATOR PROTEIN UGA3"/>
    <property type="match status" value="1"/>
</dbReference>
<keyword evidence="3" id="KW-0238">DNA-binding</keyword>
<dbReference type="SUPFAM" id="SSF57701">
    <property type="entry name" value="Zn2/Cys6 DNA-binding domain"/>
    <property type="match status" value="1"/>
</dbReference>
<sequence length="496" mass="56483">MEETMSTRARKSCLNCRHRKIACDRTLPTCGTCMRRGKECSGYSLSLSWPHAGDTRRAVTANVPSRKLPGPVVFLNTFIWDTSLYIERNSPINHMGVWHIPGPSRSLQTPQFGTYMAPAQYASAIEMITSRGDLRRDVCSLLYRMSLTDELPPSLAVRYSMNAITYLYLQRSRESAYNRMRAVSALREALSQVLDSKSWAQAIAASMLLSIYEAVDRSGMAKNWSVYFDGSLMIVKSRHQEHRSYGGDAATLLDWVFYHNVLYKFSIRHWQQRTVEQERIANREMVISQAIFNPNRHIIQSTLGCSLELLNLLGQAVDLAGQDRNDPGFLSKSHQYAIESLERRLRAIDQQLCSGIDDEEYHTIGSRKHYTAIAQLFQFATLIYLDRVVRGSPISSLVSRAAAEQSFSILRDLGVCERPFPMFILSLQAESDSDRMLMIKSLQRTRKERTLSNLDWTEQMIRRIWAQQDLHGIEDVDALFVINSVISANNAPPSFT</sequence>
<dbReference type="Gene3D" id="4.10.240.10">
    <property type="entry name" value="Zn(2)-C6 fungal-type DNA-binding domain"/>
    <property type="match status" value="1"/>
</dbReference>
<comment type="caution">
    <text evidence="7">The sequence shown here is derived from an EMBL/GenBank/DDBJ whole genome shotgun (WGS) entry which is preliminary data.</text>
</comment>
<proteinExistence type="predicted"/>
<dbReference type="Pfam" id="PF11951">
    <property type="entry name" value="Fungal_trans_2"/>
    <property type="match status" value="1"/>
</dbReference>
<feature type="domain" description="Zn(2)-C6 fungal-type" evidence="6">
    <location>
        <begin position="12"/>
        <end position="41"/>
    </location>
</feature>
<dbReference type="PROSITE" id="PS00463">
    <property type="entry name" value="ZN2_CY6_FUNGAL_1"/>
    <property type="match status" value="1"/>
</dbReference>
<evidence type="ECO:0000259" key="6">
    <source>
        <dbReference type="PROSITE" id="PS50048"/>
    </source>
</evidence>
<keyword evidence="5" id="KW-0539">Nucleus</keyword>
<comment type="subcellular location">
    <subcellularLocation>
        <location evidence="1">Nucleus</location>
    </subcellularLocation>
</comment>
<dbReference type="AlphaFoldDB" id="A0AAD4KN35"/>
<name>A0AAD4KN35_9EURO</name>
<dbReference type="GO" id="GO:0045944">
    <property type="term" value="P:positive regulation of transcription by RNA polymerase II"/>
    <property type="evidence" value="ECO:0007669"/>
    <property type="project" value="TreeGrafter"/>
</dbReference>
<evidence type="ECO:0000256" key="3">
    <source>
        <dbReference type="ARBA" id="ARBA00023125"/>
    </source>
</evidence>
<keyword evidence="8" id="KW-1185">Reference proteome</keyword>
<dbReference type="SMART" id="SM00066">
    <property type="entry name" value="GAL4"/>
    <property type="match status" value="1"/>
</dbReference>
<dbReference type="InterPro" id="IPR036864">
    <property type="entry name" value="Zn2-C6_fun-type_DNA-bd_sf"/>
</dbReference>
<dbReference type="InterPro" id="IPR021858">
    <property type="entry name" value="Fun_TF"/>
</dbReference>
<evidence type="ECO:0000256" key="2">
    <source>
        <dbReference type="ARBA" id="ARBA00023015"/>
    </source>
</evidence>
<dbReference type="GO" id="GO:0005634">
    <property type="term" value="C:nucleus"/>
    <property type="evidence" value="ECO:0007669"/>
    <property type="project" value="UniProtKB-SubCell"/>
</dbReference>
<dbReference type="CDD" id="cd00067">
    <property type="entry name" value="GAL4"/>
    <property type="match status" value="1"/>
</dbReference>
<dbReference type="GO" id="GO:0008270">
    <property type="term" value="F:zinc ion binding"/>
    <property type="evidence" value="ECO:0007669"/>
    <property type="project" value="InterPro"/>
</dbReference>
<dbReference type="PANTHER" id="PTHR37534:SF39">
    <property type="entry name" value="TRANSCRIPTION FACTOR DOMAIN-CONTAINING PROTEIN"/>
    <property type="match status" value="1"/>
</dbReference>
<dbReference type="InterPro" id="IPR001138">
    <property type="entry name" value="Zn2Cys6_DnaBD"/>
</dbReference>
<gene>
    <name evidence="7" type="ORF">BGW36DRAFT_384332</name>
</gene>
<protein>
    <submittedName>
        <fullName evidence="7">Fungal-specific transcription factor domain-containing protein</fullName>
    </submittedName>
</protein>
<dbReference type="GeneID" id="70247064"/>
<organism evidence="7 8">
    <name type="scientific">Talaromyces proteolyticus</name>
    <dbReference type="NCBI Taxonomy" id="1131652"/>
    <lineage>
        <taxon>Eukaryota</taxon>
        <taxon>Fungi</taxon>
        <taxon>Dikarya</taxon>
        <taxon>Ascomycota</taxon>
        <taxon>Pezizomycotina</taxon>
        <taxon>Eurotiomycetes</taxon>
        <taxon>Eurotiomycetidae</taxon>
        <taxon>Eurotiales</taxon>
        <taxon>Trichocomaceae</taxon>
        <taxon>Talaromyces</taxon>
        <taxon>Talaromyces sect. Bacilispori</taxon>
    </lineage>
</organism>
<reference evidence="7" key="1">
    <citation type="submission" date="2021-12" db="EMBL/GenBank/DDBJ databases">
        <title>Convergent genome expansion in fungi linked to evolution of root-endophyte symbiosis.</title>
        <authorList>
            <consortium name="DOE Joint Genome Institute"/>
            <person name="Ke Y.-H."/>
            <person name="Bonito G."/>
            <person name="Liao H.-L."/>
            <person name="Looney B."/>
            <person name="Rojas-Flechas A."/>
            <person name="Nash J."/>
            <person name="Hameed K."/>
            <person name="Schadt C."/>
            <person name="Martin F."/>
            <person name="Crous P.W."/>
            <person name="Miettinen O."/>
            <person name="Magnuson J.K."/>
            <person name="Labbe J."/>
            <person name="Jacobson D."/>
            <person name="Doktycz M.J."/>
            <person name="Veneault-Fourrey C."/>
            <person name="Kuo A."/>
            <person name="Mondo S."/>
            <person name="Calhoun S."/>
            <person name="Riley R."/>
            <person name="Ohm R."/>
            <person name="LaButti K."/>
            <person name="Andreopoulos B."/>
            <person name="Pangilinan J."/>
            <person name="Nolan M."/>
            <person name="Tritt A."/>
            <person name="Clum A."/>
            <person name="Lipzen A."/>
            <person name="Daum C."/>
            <person name="Barry K."/>
            <person name="Grigoriev I.V."/>
            <person name="Vilgalys R."/>
        </authorList>
    </citation>
    <scope>NUCLEOTIDE SEQUENCE</scope>
    <source>
        <strain evidence="7">PMI_201</strain>
    </source>
</reference>
<keyword evidence="4" id="KW-0804">Transcription</keyword>